<dbReference type="FunFam" id="3.30.300.30:FF:000005">
    <property type="entry name" value="Acyl-coenzyme A synthetase ACSM5, mitochondrial"/>
    <property type="match status" value="1"/>
</dbReference>
<evidence type="ECO:0000259" key="7">
    <source>
        <dbReference type="Pfam" id="PF13193"/>
    </source>
</evidence>
<dbReference type="GeneID" id="98656882"/>
<keyword evidence="2" id="KW-0436">Ligase</keyword>
<dbReference type="EMBL" id="WAJR01000001">
    <property type="protein sequence ID" value="KAB1642902.1"/>
    <property type="molecule type" value="Genomic_DNA"/>
</dbReference>
<name>A0A6N6NPG5_9ACTN</name>
<dbReference type="InterPro" id="IPR051087">
    <property type="entry name" value="Mitochondrial_ACSM"/>
</dbReference>
<comment type="similarity">
    <text evidence="1">Belongs to the ATP-dependent AMP-binding enzyme family.</text>
</comment>
<dbReference type="Gene3D" id="3.40.50.12780">
    <property type="entry name" value="N-terminal domain of ligase-like"/>
    <property type="match status" value="1"/>
</dbReference>
<dbReference type="Pfam" id="PF00501">
    <property type="entry name" value="AMP-binding"/>
    <property type="match status" value="1"/>
</dbReference>
<evidence type="ECO:0000256" key="1">
    <source>
        <dbReference type="ARBA" id="ARBA00006432"/>
    </source>
</evidence>
<sequence>MRNINLRYVDETYAPDGQLETFSVHYPDNFNFGYDVVDDIAVNDPDRRAMIWCNPEGEEHIFTFADMKRWSDKTANFLVDQGIKRGDYVLVVLRRHYQFWFVATALAKIGAVMVPATFMLKEHDLEYRLNGASISSIICTSVGEISQIADNVIDECPTVTSRILVNGAGGGTTKCDDEGNLIAVAGTVGAALSGEEGICAASIEREGWVDFNSGVRAASDVFERRDTVAAEPMLMYFSSGTSGNPKMVLHNSGYAVAHLITAKHWHNVQPDGVHFTIADTGWGKAVWGKYYGQWLMEACVLTYDFDRFNAGEILSLISKYQVTTLCCPPTMYRLMMSENFDAYDLSSLQYSTTAGEALNPDLFNFWKEHTGLTIFEGFGQTETPLTIANLKHSTPRSGSMGKPVPLYNVEIQRDDGSRCNTGETGEICIRMEPRPAGIMMEYYRDPEKTANAIYDGWYHTGDTAWVDEDGYFWYVGRNDDVIKSSGYRIGPFEIESELLEHEAVRECAVTGVPDPVRGFAVKATVVLADGFKGSDELTRELQAWVKHRTAPYKYPRIVEYVDALPKTVNGKIRRVAIRQKDGADLKSPKLPEGLI</sequence>
<dbReference type="GO" id="GO:0005524">
    <property type="term" value="F:ATP binding"/>
    <property type="evidence" value="ECO:0007669"/>
    <property type="project" value="UniProtKB-KW"/>
</dbReference>
<dbReference type="GO" id="GO:0004321">
    <property type="term" value="F:fatty-acyl-CoA synthase activity"/>
    <property type="evidence" value="ECO:0007669"/>
    <property type="project" value="TreeGrafter"/>
</dbReference>
<evidence type="ECO:0000256" key="5">
    <source>
        <dbReference type="SAM" id="Phobius"/>
    </source>
</evidence>
<evidence type="ECO:0000256" key="2">
    <source>
        <dbReference type="ARBA" id="ARBA00022598"/>
    </source>
</evidence>
<dbReference type="GO" id="GO:0016405">
    <property type="term" value="F:CoA-ligase activity"/>
    <property type="evidence" value="ECO:0007669"/>
    <property type="project" value="UniProtKB-ARBA"/>
</dbReference>
<dbReference type="Pfam" id="PF13193">
    <property type="entry name" value="AMP-binding_C"/>
    <property type="match status" value="1"/>
</dbReference>
<protein>
    <submittedName>
        <fullName evidence="8">AMP-binding protein</fullName>
    </submittedName>
</protein>
<feature type="transmembrane region" description="Helical" evidence="5">
    <location>
        <begin position="99"/>
        <end position="120"/>
    </location>
</feature>
<keyword evidence="9" id="KW-1185">Reference proteome</keyword>
<proteinExistence type="inferred from homology"/>
<dbReference type="PANTHER" id="PTHR43605">
    <property type="entry name" value="ACYL-COENZYME A SYNTHETASE"/>
    <property type="match status" value="1"/>
</dbReference>
<evidence type="ECO:0000313" key="9">
    <source>
        <dbReference type="Proteomes" id="UP000468668"/>
    </source>
</evidence>
<keyword evidence="3" id="KW-0547">Nucleotide-binding</keyword>
<dbReference type="InterPro" id="IPR020845">
    <property type="entry name" value="AMP-binding_CS"/>
</dbReference>
<evidence type="ECO:0000259" key="6">
    <source>
        <dbReference type="Pfam" id="PF00501"/>
    </source>
</evidence>
<dbReference type="InterPro" id="IPR000873">
    <property type="entry name" value="AMP-dep_synth/lig_dom"/>
</dbReference>
<dbReference type="GO" id="GO:0006633">
    <property type="term" value="P:fatty acid biosynthetic process"/>
    <property type="evidence" value="ECO:0007669"/>
    <property type="project" value="TreeGrafter"/>
</dbReference>
<evidence type="ECO:0000256" key="3">
    <source>
        <dbReference type="ARBA" id="ARBA00022741"/>
    </source>
</evidence>
<dbReference type="InterPro" id="IPR025110">
    <property type="entry name" value="AMP-bd_C"/>
</dbReference>
<evidence type="ECO:0000256" key="4">
    <source>
        <dbReference type="ARBA" id="ARBA00022840"/>
    </source>
</evidence>
<dbReference type="Proteomes" id="UP000468668">
    <property type="component" value="Unassembled WGS sequence"/>
</dbReference>
<dbReference type="PANTHER" id="PTHR43605:SF10">
    <property type="entry name" value="ACYL-COA SYNTHETASE MEDIUM CHAIN FAMILY MEMBER 3"/>
    <property type="match status" value="1"/>
</dbReference>
<dbReference type="GO" id="GO:0006637">
    <property type="term" value="P:acyl-CoA metabolic process"/>
    <property type="evidence" value="ECO:0007669"/>
    <property type="project" value="TreeGrafter"/>
</dbReference>
<dbReference type="InterPro" id="IPR045851">
    <property type="entry name" value="AMP-bd_C_sf"/>
</dbReference>
<evidence type="ECO:0000313" key="8">
    <source>
        <dbReference type="EMBL" id="KAB1642902.1"/>
    </source>
</evidence>
<dbReference type="InterPro" id="IPR042099">
    <property type="entry name" value="ANL_N_sf"/>
</dbReference>
<keyword evidence="5" id="KW-0812">Transmembrane</keyword>
<organism evidence="8 9">
    <name type="scientific">Ellagibacter isourolithinifaciens</name>
    <dbReference type="NCBI Taxonomy" id="2137581"/>
    <lineage>
        <taxon>Bacteria</taxon>
        <taxon>Bacillati</taxon>
        <taxon>Actinomycetota</taxon>
        <taxon>Coriobacteriia</taxon>
        <taxon>Eggerthellales</taxon>
        <taxon>Eggerthellaceae</taxon>
        <taxon>Ellagibacter</taxon>
    </lineage>
</organism>
<gene>
    <name evidence="8" type="ORF">F8C90_00510</name>
</gene>
<keyword evidence="5" id="KW-0472">Membrane</keyword>
<reference evidence="8 9" key="1">
    <citation type="submission" date="2019-09" db="EMBL/GenBank/DDBJ databases">
        <title>Whole genome shotgun sequencing (WGS) of Ellagibacter isourolithinifaciens DSM 104140(T) and Adlercreutzia muris DSM 29508(T).</title>
        <authorList>
            <person name="Stoll D.A."/>
            <person name="Danylec N."/>
            <person name="Huch M."/>
        </authorList>
    </citation>
    <scope>NUCLEOTIDE SEQUENCE [LARGE SCALE GENOMIC DNA]</scope>
    <source>
        <strain evidence="8 9">DSM 104140</strain>
    </source>
</reference>
<dbReference type="Gene3D" id="3.30.300.30">
    <property type="match status" value="1"/>
</dbReference>
<dbReference type="AlphaFoldDB" id="A0A6N6NPG5"/>
<feature type="domain" description="AMP-binding enzyme C-terminal" evidence="7">
    <location>
        <begin position="493"/>
        <end position="571"/>
    </location>
</feature>
<dbReference type="RefSeq" id="WP_158048488.1">
    <property type="nucleotide sequence ID" value="NZ_WAJR01000001.1"/>
</dbReference>
<dbReference type="PROSITE" id="PS00455">
    <property type="entry name" value="AMP_BINDING"/>
    <property type="match status" value="1"/>
</dbReference>
<dbReference type="SUPFAM" id="SSF56801">
    <property type="entry name" value="Acetyl-CoA synthetase-like"/>
    <property type="match status" value="1"/>
</dbReference>
<comment type="caution">
    <text evidence="8">The sequence shown here is derived from an EMBL/GenBank/DDBJ whole genome shotgun (WGS) entry which is preliminary data.</text>
</comment>
<accession>A0A6N6NPG5</accession>
<dbReference type="OrthoDB" id="9803968at2"/>
<keyword evidence="5" id="KW-1133">Transmembrane helix</keyword>
<feature type="domain" description="AMP-dependent synthetase/ligase" evidence="6">
    <location>
        <begin position="41"/>
        <end position="443"/>
    </location>
</feature>
<dbReference type="GO" id="GO:0015645">
    <property type="term" value="F:fatty acid ligase activity"/>
    <property type="evidence" value="ECO:0007669"/>
    <property type="project" value="TreeGrafter"/>
</dbReference>
<keyword evidence="4" id="KW-0067">ATP-binding</keyword>